<name>A0A7J4XJ15_9BACE</name>
<accession>A0A7J4XJ15</accession>
<organism evidence="2 3">
    <name type="scientific">Bacteroides salyersiae</name>
    <dbReference type="NCBI Taxonomy" id="291644"/>
    <lineage>
        <taxon>Bacteria</taxon>
        <taxon>Pseudomonadati</taxon>
        <taxon>Bacteroidota</taxon>
        <taxon>Bacteroidia</taxon>
        <taxon>Bacteroidales</taxon>
        <taxon>Bacteroidaceae</taxon>
        <taxon>Bacteroides</taxon>
    </lineage>
</organism>
<proteinExistence type="predicted"/>
<evidence type="ECO:0000313" key="3">
    <source>
        <dbReference type="Proteomes" id="UP000422221"/>
    </source>
</evidence>
<dbReference type="AlphaFoldDB" id="A0A7J4XJ15"/>
<dbReference type="Proteomes" id="UP000422221">
    <property type="component" value="Unassembled WGS sequence"/>
</dbReference>
<comment type="caution">
    <text evidence="2">The sequence shown here is derived from an EMBL/GenBank/DDBJ whole genome shotgun (WGS) entry which is preliminary data.</text>
</comment>
<gene>
    <name evidence="2" type="ORF">F3F73_10625</name>
</gene>
<evidence type="ECO:0000313" key="2">
    <source>
        <dbReference type="EMBL" id="KAA3765476.1"/>
    </source>
</evidence>
<evidence type="ECO:0000256" key="1">
    <source>
        <dbReference type="SAM" id="MobiDB-lite"/>
    </source>
</evidence>
<reference evidence="2 3" key="1">
    <citation type="journal article" date="2019" name="Nat. Med.">
        <title>A library of human gut bacterial isolates paired with longitudinal multiomics data enables mechanistic microbiome research.</title>
        <authorList>
            <person name="Poyet M."/>
            <person name="Groussin M."/>
            <person name="Gibbons S.M."/>
            <person name="Avila-Pacheco J."/>
            <person name="Jiang X."/>
            <person name="Kearney S.M."/>
            <person name="Perrotta A.R."/>
            <person name="Berdy B."/>
            <person name="Zhao S."/>
            <person name="Lieberman T.D."/>
            <person name="Swanson P.K."/>
            <person name="Smith M."/>
            <person name="Roesemann S."/>
            <person name="Alexander J.E."/>
            <person name="Rich S.A."/>
            <person name="Livny J."/>
            <person name="Vlamakis H."/>
            <person name="Clish C."/>
            <person name="Bullock K."/>
            <person name="Deik A."/>
            <person name="Scott J."/>
            <person name="Pierce K.A."/>
            <person name="Xavier R.J."/>
            <person name="Alm E.J."/>
        </authorList>
    </citation>
    <scope>NUCLEOTIDE SEQUENCE [LARGE SCALE GENOMIC DNA]</scope>
    <source>
        <strain evidence="2 3">BIOML-A10</strain>
    </source>
</reference>
<protein>
    <submittedName>
        <fullName evidence="2">Uncharacterized protein</fullName>
    </submittedName>
</protein>
<sequence length="150" mass="16815">MIKNIKPLPVSEEMLGAYLEGNLSSIEATQVEELMNLDKNFRDFVTEVSVADPDIMESIFDVHPNFDMEFELPEVPLTFDLHSDLDWLNPIPEMEDIAVAACAYSESDEIFESRDDHISEGIGDDPNGDGSDDHNDLNGDVECMSDNMEL</sequence>
<feature type="region of interest" description="Disordered" evidence="1">
    <location>
        <begin position="117"/>
        <end position="150"/>
    </location>
</feature>
<dbReference type="EMBL" id="VWMK01000009">
    <property type="protein sequence ID" value="KAA3765476.1"/>
    <property type="molecule type" value="Genomic_DNA"/>
</dbReference>
<dbReference type="RefSeq" id="WP_130058777.1">
    <property type="nucleotide sequence ID" value="NZ_JADNPJ010000005.1"/>
</dbReference>